<keyword evidence="2" id="KW-1185">Reference proteome</keyword>
<proteinExistence type="predicted"/>
<evidence type="ECO:0000313" key="1">
    <source>
        <dbReference type="EMBL" id="SFQ23464.1"/>
    </source>
</evidence>
<dbReference type="Proteomes" id="UP000199029">
    <property type="component" value="Unassembled WGS sequence"/>
</dbReference>
<sequence>MQHPIKDFALFSVWLVRFRTWFVAALVVEMVTRALAVSAQSPLPAYYSTGGVFQVTQPATATAGGSVTAGVNAADGNFSTFATLQTDGRLNVGVPVALRLKLAGEAPAGYRAGVVLANASSTLDLAVLGAVTLRTYLTSAGPTPREQKVVRLDLLQAALGANDLPTQLEFTSALSFDAVEIEFVSALNVVRSFNIFYAYGVTPGVQTRATGYLSRFAAPVANREYSAAVSTAVLCVNARVTNPERVADNDLTNFATLRSTVGVACRPEVQALLAEVPAGGVPAGHHAGFVIGQAGLLDVGVLSGLELTTYLGNTPVETRTGFGLLDLTLLPGNKAHVSFKTGAGKPFDGVRIARVGLLTAVDDLHVYYAFGLDPTFFVNSTPVLSDFSAPQANTDYFASAPQAISVRLNIGVPPFIVSSDVNLTLSNVENPQLAADAVIPTTRITTNYAQLNTLGLGALNLSSLLTLANPLTTSATASLKLRLRGTGRAGNRVGMVISQGSGLLDLTALERLTVATYDADNRLIESKSGSSLLSTTLLGTSDLFRVSFLASRDFAYVQLTVTSLAAVVSNTRVYYAFAEDVPIFWVGSPLPVELTSFRGRWTNGAAALNWATATERNSSHFVVERSTGRDAAFRAVGQVEAAGNTSSAQAYQLRDADAGAQGVALLYYRLRQVDVDGTQVFSSVISVAVGLPAAAAPRLEVFPNPATEAAAVMVRCPNLAAGGTVLTYSQLGQLVSQQAVTEAAAPLRLPALAPGLYHVVLRNAAGQGVATQRLVLANY</sequence>
<dbReference type="OrthoDB" id="2582440at2"/>
<dbReference type="RefSeq" id="WP_092670671.1">
    <property type="nucleotide sequence ID" value="NZ_FOXS01000002.1"/>
</dbReference>
<accession>A0A1I5WUT9</accession>
<gene>
    <name evidence="1" type="ORF">SAMN04515668_1501</name>
</gene>
<dbReference type="AlphaFoldDB" id="A0A1I5WUT9"/>
<dbReference type="EMBL" id="FOXS01000002">
    <property type="protein sequence ID" value="SFQ23464.1"/>
    <property type="molecule type" value="Genomic_DNA"/>
</dbReference>
<dbReference type="STRING" id="1227077.SAMN04515668_1501"/>
<evidence type="ECO:0000313" key="2">
    <source>
        <dbReference type="Proteomes" id="UP000199029"/>
    </source>
</evidence>
<protein>
    <submittedName>
        <fullName evidence="1">Por secretion system C-terminal sorting domain-containing protein</fullName>
    </submittedName>
</protein>
<name>A0A1I5WUT9_HYMAR</name>
<reference evidence="2" key="1">
    <citation type="submission" date="2016-10" db="EMBL/GenBank/DDBJ databases">
        <authorList>
            <person name="Varghese N."/>
            <person name="Submissions S."/>
        </authorList>
    </citation>
    <scope>NUCLEOTIDE SEQUENCE [LARGE SCALE GENOMIC DNA]</scope>
    <source>
        <strain evidence="2">OR362-8,ATCC BAA-1266,JCM 13504</strain>
    </source>
</reference>
<organism evidence="1 2">
    <name type="scientific">Hymenobacter arizonensis</name>
    <name type="common">Siccationidurans arizonensis</name>
    <dbReference type="NCBI Taxonomy" id="1227077"/>
    <lineage>
        <taxon>Bacteria</taxon>
        <taxon>Pseudomonadati</taxon>
        <taxon>Bacteroidota</taxon>
        <taxon>Cytophagia</taxon>
        <taxon>Cytophagales</taxon>
        <taxon>Hymenobacteraceae</taxon>
        <taxon>Hymenobacter</taxon>
    </lineage>
</organism>